<evidence type="ECO:0000313" key="3">
    <source>
        <dbReference type="Proteomes" id="UP000236740"/>
    </source>
</evidence>
<dbReference type="Proteomes" id="UP000236740">
    <property type="component" value="Unassembled WGS sequence"/>
</dbReference>
<dbReference type="GeneID" id="71004361"/>
<protein>
    <submittedName>
        <fullName evidence="2">Uncharacterized protein</fullName>
    </submittedName>
</protein>
<dbReference type="RefSeq" id="WP_235010708.1">
    <property type="nucleotide sequence ID" value="NZ_CP031311.1"/>
</dbReference>
<accession>A0A1H5TR03</accession>
<reference evidence="2 3" key="1">
    <citation type="submission" date="2016-10" db="EMBL/GenBank/DDBJ databases">
        <authorList>
            <person name="de Groot N.N."/>
        </authorList>
    </citation>
    <scope>NUCLEOTIDE SEQUENCE [LARGE SCALE GENOMIC DNA]</scope>
    <source>
        <strain evidence="2 3">CGMCC 1.10331</strain>
    </source>
</reference>
<proteinExistence type="predicted"/>
<feature type="transmembrane region" description="Helical" evidence="1">
    <location>
        <begin position="71"/>
        <end position="88"/>
    </location>
</feature>
<dbReference type="AlphaFoldDB" id="A0A1H5TR03"/>
<evidence type="ECO:0000256" key="1">
    <source>
        <dbReference type="SAM" id="Phobius"/>
    </source>
</evidence>
<dbReference type="EMBL" id="FNVN01000001">
    <property type="protein sequence ID" value="SEF64648.1"/>
    <property type="molecule type" value="Genomic_DNA"/>
</dbReference>
<evidence type="ECO:0000313" key="2">
    <source>
        <dbReference type="EMBL" id="SEF64648.1"/>
    </source>
</evidence>
<keyword evidence="3" id="KW-1185">Reference proteome</keyword>
<sequence>MESHRGLPFTEDSQAASDFPAFETAITPAAIVAATGILRMNARRQLYIAGAVGASISYIFNVLAFTGEFDVIRWSVFMILFLVVFAGFEKLIEWAERTESE</sequence>
<organism evidence="2 3">
    <name type="scientific">Halobellus limi</name>
    <dbReference type="NCBI Taxonomy" id="699433"/>
    <lineage>
        <taxon>Archaea</taxon>
        <taxon>Methanobacteriati</taxon>
        <taxon>Methanobacteriota</taxon>
        <taxon>Stenosarchaea group</taxon>
        <taxon>Halobacteria</taxon>
        <taxon>Halobacteriales</taxon>
        <taxon>Haloferacaceae</taxon>
        <taxon>Halobellus</taxon>
    </lineage>
</organism>
<keyword evidence="1" id="KW-0812">Transmembrane</keyword>
<keyword evidence="1" id="KW-1133">Transmembrane helix</keyword>
<keyword evidence="1" id="KW-0472">Membrane</keyword>
<feature type="transmembrane region" description="Helical" evidence="1">
    <location>
        <begin position="46"/>
        <end position="65"/>
    </location>
</feature>
<name>A0A1H5TR03_9EURY</name>
<gene>
    <name evidence="2" type="ORF">SAMN04488133_0341</name>
</gene>